<evidence type="ECO:0000313" key="2">
    <source>
        <dbReference type="Proteomes" id="UP000472272"/>
    </source>
</evidence>
<keyword evidence="2" id="KW-1185">Reference proteome</keyword>
<protein>
    <submittedName>
        <fullName evidence="1">Uncharacterized protein</fullName>
    </submittedName>
</protein>
<organism evidence="1 2">
    <name type="scientific">Podarcis muralis</name>
    <name type="common">Wall lizard</name>
    <name type="synonym">Lacerta muralis</name>
    <dbReference type="NCBI Taxonomy" id="64176"/>
    <lineage>
        <taxon>Eukaryota</taxon>
        <taxon>Metazoa</taxon>
        <taxon>Chordata</taxon>
        <taxon>Craniata</taxon>
        <taxon>Vertebrata</taxon>
        <taxon>Euteleostomi</taxon>
        <taxon>Lepidosauria</taxon>
        <taxon>Squamata</taxon>
        <taxon>Bifurcata</taxon>
        <taxon>Unidentata</taxon>
        <taxon>Episquamata</taxon>
        <taxon>Laterata</taxon>
        <taxon>Lacertibaenia</taxon>
        <taxon>Lacertidae</taxon>
        <taxon>Podarcis</taxon>
    </lineage>
</organism>
<reference evidence="1" key="3">
    <citation type="submission" date="2025-09" db="UniProtKB">
        <authorList>
            <consortium name="Ensembl"/>
        </authorList>
    </citation>
    <scope>IDENTIFICATION</scope>
</reference>
<dbReference type="AlphaFoldDB" id="A0A670JZ61"/>
<reference evidence="1 2" key="1">
    <citation type="journal article" date="2019" name="Proc. Natl. Acad. Sci. U.S.A.">
        <title>Regulatory changes in pterin and carotenoid genes underlie balanced color polymorphisms in the wall lizard.</title>
        <authorList>
            <person name="Andrade P."/>
            <person name="Pinho C."/>
            <person name="Perez I de Lanuza G."/>
            <person name="Afonso S."/>
            <person name="Brejcha J."/>
            <person name="Rubin C.J."/>
            <person name="Wallerman O."/>
            <person name="Pereira P."/>
            <person name="Sabatino S.J."/>
            <person name="Bellati A."/>
            <person name="Pellitteri-Rosa D."/>
            <person name="Bosakova Z."/>
            <person name="Bunikis I."/>
            <person name="Carretero M.A."/>
            <person name="Feiner N."/>
            <person name="Marsik P."/>
            <person name="Pauperio F."/>
            <person name="Salvi D."/>
            <person name="Soler L."/>
            <person name="While G.M."/>
            <person name="Uller T."/>
            <person name="Font E."/>
            <person name="Andersson L."/>
            <person name="Carneiro M."/>
        </authorList>
    </citation>
    <scope>NUCLEOTIDE SEQUENCE</scope>
</reference>
<reference evidence="1" key="2">
    <citation type="submission" date="2025-08" db="UniProtKB">
        <authorList>
            <consortium name="Ensembl"/>
        </authorList>
    </citation>
    <scope>IDENTIFICATION</scope>
</reference>
<sequence>MLPSQQTMEKQMPPLCVTYCLIKNLGGFKSLPRFSDILLGSAKHSLDGSVDPGVPPPHKPLGETGMGNGVGVDYRSKWEGLCVCVQGKETCFHQVVCRAIYCRQVEQSLG</sequence>
<dbReference type="Ensembl" id="ENSPMRT00000032416.1">
    <property type="protein sequence ID" value="ENSPMRP00000030563.1"/>
    <property type="gene ID" value="ENSPMRG00000019785.1"/>
</dbReference>
<name>A0A670JZ61_PODMU</name>
<proteinExistence type="predicted"/>
<accession>A0A670JZ61</accession>
<dbReference type="Proteomes" id="UP000472272">
    <property type="component" value="Chromosome 10"/>
</dbReference>
<evidence type="ECO:0000313" key="1">
    <source>
        <dbReference type="Ensembl" id="ENSPMRP00000030563.1"/>
    </source>
</evidence>